<dbReference type="PANTHER" id="PTHR12029:SF11">
    <property type="entry name" value="METHYLTRANSFERASE TARBP1-RELATED"/>
    <property type="match status" value="1"/>
</dbReference>
<keyword evidence="1 5" id="KW-0489">Methyltransferase</keyword>
<dbReference type="Pfam" id="PF00588">
    <property type="entry name" value="SpoU_methylase"/>
    <property type="match status" value="1"/>
</dbReference>
<evidence type="ECO:0000259" key="3">
    <source>
        <dbReference type="Pfam" id="PF00588"/>
    </source>
</evidence>
<reference evidence="5" key="1">
    <citation type="submission" date="2025-08" db="UniProtKB">
        <authorList>
            <consortium name="RefSeq"/>
        </authorList>
    </citation>
    <scope>IDENTIFICATION</scope>
</reference>
<keyword evidence="4" id="KW-1185">Reference proteome</keyword>
<dbReference type="InterPro" id="IPR029026">
    <property type="entry name" value="tRNA_m1G_MTases_N"/>
</dbReference>
<gene>
    <name evidence="5" type="primary">LOC106013823</name>
</gene>
<dbReference type="InterPro" id="IPR016024">
    <property type="entry name" value="ARM-type_fold"/>
</dbReference>
<feature type="domain" description="tRNA/rRNA methyltransferase SpoU type" evidence="3">
    <location>
        <begin position="579"/>
        <end position="720"/>
    </location>
</feature>
<sequence>MILITKVLLLSNDSGSRAQVGRVISRFISSKWQCQGHVLQHNNSGLDGDSVSSVLEQAMEDMTIGSGSSDIAIFQALLVIAPQIAQHAPPAKIPQFLDLAWQKLMEEKKNILFWKKLESLIPLGLHKSLMQHEDPEVEEGMKEFMQKLWTLGSEKTGITFLMFDHICGHILKDDPDRRLATKWTSLLLDACAFGNVHKKGERLWLDVCAYIESLGPALAVNEITSSVSRNDLFTRVIILNWLSSLRPNVTADHMFVVQFTDTLWSQYLELAALTTYKQFSNSLSHRQKHRMVSVLLLLADFITEESSKQYMPLLWHALELECHPSVRQNLEWMVMRIIIAFPSRVSTVWDVFKQYENKRSVCLCSLFLVLSHLGVFLPVTVQAQYYIQAFTCVIPWTMAHHYNTRIFAQTTMMRMWQQCQTLGLADVLEKFSVVQASLDFLCNNGNASNTSVKLIRNYMYCGLNPLRDYSMETIFHTLPRLASLADDEWVLPQQFVQWDKAWEDVEKHHLPLGNSSGELAQCKEGPWRMKAHVENEEDISESADGDVQKKIMPWRQMSPDQETEAELASQRRKKAEGGVIVVTSLIDKIPNLGGLCRTSEIFGVSEFVIGNLTHLGDKMFQNLSVSAQKWINITEVMRPRLIEFLEEKRLAGYTLVGVEQTANSVSLEEYQFPKKTLLLLGNEKEGIPVDIIQLLDVCVEIPQLGIIRSLNVHVCGALIVWEYTRQQMRLQQQSS</sequence>
<name>A0ABM1AE75_APLCA</name>
<dbReference type="SUPFAM" id="SSF75217">
    <property type="entry name" value="alpha/beta knot"/>
    <property type="match status" value="1"/>
</dbReference>
<proteinExistence type="predicted"/>
<dbReference type="Gene3D" id="3.40.1280.10">
    <property type="match status" value="1"/>
</dbReference>
<dbReference type="InterPro" id="IPR044748">
    <property type="entry name" value="Trm3/TARBP1_C"/>
</dbReference>
<dbReference type="InterPro" id="IPR029028">
    <property type="entry name" value="Alpha/beta_knot_MTases"/>
</dbReference>
<dbReference type="Proteomes" id="UP000694888">
    <property type="component" value="Unplaced"/>
</dbReference>
<dbReference type="InterPro" id="IPR001537">
    <property type="entry name" value="SpoU_MeTrfase"/>
</dbReference>
<protein>
    <submittedName>
        <fullName evidence="5">Probable methyltransferase TARBP1</fullName>
    </submittedName>
</protein>
<dbReference type="CDD" id="cd18091">
    <property type="entry name" value="SpoU-like_TRM3-like"/>
    <property type="match status" value="1"/>
</dbReference>
<evidence type="ECO:0000256" key="2">
    <source>
        <dbReference type="ARBA" id="ARBA00022679"/>
    </source>
</evidence>
<evidence type="ECO:0000256" key="1">
    <source>
        <dbReference type="ARBA" id="ARBA00022603"/>
    </source>
</evidence>
<evidence type="ECO:0000313" key="4">
    <source>
        <dbReference type="Proteomes" id="UP000694888"/>
    </source>
</evidence>
<keyword evidence="2" id="KW-0808">Transferase</keyword>
<dbReference type="GO" id="GO:0008168">
    <property type="term" value="F:methyltransferase activity"/>
    <property type="evidence" value="ECO:0007669"/>
    <property type="project" value="UniProtKB-KW"/>
</dbReference>
<dbReference type="InterPro" id="IPR045330">
    <property type="entry name" value="TRM3/TARBP1"/>
</dbReference>
<dbReference type="SUPFAM" id="SSF48371">
    <property type="entry name" value="ARM repeat"/>
    <property type="match status" value="1"/>
</dbReference>
<dbReference type="GeneID" id="106013823"/>
<accession>A0ABM1AE75</accession>
<dbReference type="GO" id="GO:0032259">
    <property type="term" value="P:methylation"/>
    <property type="evidence" value="ECO:0007669"/>
    <property type="project" value="UniProtKB-KW"/>
</dbReference>
<dbReference type="PANTHER" id="PTHR12029">
    <property type="entry name" value="RNA METHYLTRANSFERASE"/>
    <property type="match status" value="1"/>
</dbReference>
<evidence type="ECO:0000313" key="5">
    <source>
        <dbReference type="RefSeq" id="XP_012945987.2"/>
    </source>
</evidence>
<organism evidence="4 5">
    <name type="scientific">Aplysia californica</name>
    <name type="common">California sea hare</name>
    <dbReference type="NCBI Taxonomy" id="6500"/>
    <lineage>
        <taxon>Eukaryota</taxon>
        <taxon>Metazoa</taxon>
        <taxon>Spiralia</taxon>
        <taxon>Lophotrochozoa</taxon>
        <taxon>Mollusca</taxon>
        <taxon>Gastropoda</taxon>
        <taxon>Heterobranchia</taxon>
        <taxon>Euthyneura</taxon>
        <taxon>Tectipleura</taxon>
        <taxon>Aplysiida</taxon>
        <taxon>Aplysioidea</taxon>
        <taxon>Aplysiidae</taxon>
        <taxon>Aplysia</taxon>
    </lineage>
</organism>
<dbReference type="RefSeq" id="XP_012945987.2">
    <property type="nucleotide sequence ID" value="XM_013090533.2"/>
</dbReference>